<protein>
    <submittedName>
        <fullName evidence="1">Uncharacterized protein</fullName>
    </submittedName>
</protein>
<dbReference type="AlphaFoldDB" id="A0A645I0P0"/>
<sequence length="74" mass="8362">MAQIVHRVEIKIDDSLPGAIRIICKIREIAGTRVVYQYVDLAISDHTALNHAIDIFRFGQIAFQKLDSSSFAFN</sequence>
<proteinExistence type="predicted"/>
<organism evidence="1">
    <name type="scientific">bioreactor metagenome</name>
    <dbReference type="NCBI Taxonomy" id="1076179"/>
    <lineage>
        <taxon>unclassified sequences</taxon>
        <taxon>metagenomes</taxon>
        <taxon>ecological metagenomes</taxon>
    </lineage>
</organism>
<name>A0A645I0P0_9ZZZZ</name>
<gene>
    <name evidence="1" type="ORF">SDC9_192412</name>
</gene>
<dbReference type="EMBL" id="VSSQ01104285">
    <property type="protein sequence ID" value="MPN44845.1"/>
    <property type="molecule type" value="Genomic_DNA"/>
</dbReference>
<evidence type="ECO:0000313" key="1">
    <source>
        <dbReference type="EMBL" id="MPN44845.1"/>
    </source>
</evidence>
<accession>A0A645I0P0</accession>
<comment type="caution">
    <text evidence="1">The sequence shown here is derived from an EMBL/GenBank/DDBJ whole genome shotgun (WGS) entry which is preliminary data.</text>
</comment>
<reference evidence="1" key="1">
    <citation type="submission" date="2019-08" db="EMBL/GenBank/DDBJ databases">
        <authorList>
            <person name="Kucharzyk K."/>
            <person name="Murdoch R.W."/>
            <person name="Higgins S."/>
            <person name="Loffler F."/>
        </authorList>
    </citation>
    <scope>NUCLEOTIDE SEQUENCE</scope>
</reference>